<dbReference type="InterPro" id="IPR033421">
    <property type="entry name" value="Rit1_DUSP-like"/>
</dbReference>
<dbReference type="EMBL" id="JAZHXJ010000190">
    <property type="protein sequence ID" value="KAL1869707.1"/>
    <property type="molecule type" value="Genomic_DNA"/>
</dbReference>
<evidence type="ECO:0000313" key="3">
    <source>
        <dbReference type="EMBL" id="KAL1869707.1"/>
    </source>
</evidence>
<keyword evidence="4" id="KW-1185">Reference proteome</keyword>
<feature type="domain" description="Rit1 DUSP-like" evidence="1">
    <location>
        <begin position="353"/>
        <end position="469"/>
    </location>
</feature>
<organism evidence="3 4">
    <name type="scientific">Phialemonium thermophilum</name>
    <dbReference type="NCBI Taxonomy" id="223376"/>
    <lineage>
        <taxon>Eukaryota</taxon>
        <taxon>Fungi</taxon>
        <taxon>Dikarya</taxon>
        <taxon>Ascomycota</taxon>
        <taxon>Pezizomycotina</taxon>
        <taxon>Sordariomycetes</taxon>
        <taxon>Sordariomycetidae</taxon>
        <taxon>Cephalothecales</taxon>
        <taxon>Cephalothecaceae</taxon>
        <taxon>Phialemonium</taxon>
    </lineage>
</organism>
<dbReference type="PANTHER" id="PTHR31811">
    <property type="entry name" value="TRNA A64-2'-O-RIBOSYLPHOSPHATE TRANSFERASE"/>
    <property type="match status" value="1"/>
</dbReference>
<dbReference type="PIRSF" id="PIRSF007747">
    <property type="entry name" value="Ribosyl_Ptfrase"/>
    <property type="match status" value="1"/>
</dbReference>
<reference evidence="3 4" key="1">
    <citation type="journal article" date="2024" name="Commun. Biol.">
        <title>Comparative genomic analysis of thermophilic fungi reveals convergent evolutionary adaptations and gene losses.</title>
        <authorList>
            <person name="Steindorff A.S."/>
            <person name="Aguilar-Pontes M.V."/>
            <person name="Robinson A.J."/>
            <person name="Andreopoulos B."/>
            <person name="LaButti K."/>
            <person name="Kuo A."/>
            <person name="Mondo S."/>
            <person name="Riley R."/>
            <person name="Otillar R."/>
            <person name="Haridas S."/>
            <person name="Lipzen A."/>
            <person name="Grimwood J."/>
            <person name="Schmutz J."/>
            <person name="Clum A."/>
            <person name="Reid I.D."/>
            <person name="Moisan M.C."/>
            <person name="Butler G."/>
            <person name="Nguyen T.T.M."/>
            <person name="Dewar K."/>
            <person name="Conant G."/>
            <person name="Drula E."/>
            <person name="Henrissat B."/>
            <person name="Hansel C."/>
            <person name="Singer S."/>
            <person name="Hutchinson M.I."/>
            <person name="de Vries R.P."/>
            <person name="Natvig D.O."/>
            <person name="Powell A.J."/>
            <person name="Tsang A."/>
            <person name="Grigoriev I.V."/>
        </authorList>
    </citation>
    <scope>NUCLEOTIDE SEQUENCE [LARGE SCALE GENOMIC DNA]</scope>
    <source>
        <strain evidence="3 4">ATCC 24622</strain>
    </source>
</reference>
<evidence type="ECO:0000259" key="1">
    <source>
        <dbReference type="Pfam" id="PF04179"/>
    </source>
</evidence>
<evidence type="ECO:0000259" key="2">
    <source>
        <dbReference type="Pfam" id="PF17184"/>
    </source>
</evidence>
<evidence type="ECO:0008006" key="5">
    <source>
        <dbReference type="Google" id="ProtNLM"/>
    </source>
</evidence>
<evidence type="ECO:0000313" key="4">
    <source>
        <dbReference type="Proteomes" id="UP001586593"/>
    </source>
</evidence>
<dbReference type="PANTHER" id="PTHR31811:SF0">
    <property type="entry name" value="TRNA A64-2'-O-RIBOSYLPHOSPHATE TRANSFERASE"/>
    <property type="match status" value="1"/>
</dbReference>
<dbReference type="Pfam" id="PF04179">
    <property type="entry name" value="Init_tRNA_PT"/>
    <property type="match status" value="1"/>
</dbReference>
<sequence>MSALTVSDLVFSEQANHNFSKILSDLKRANLSITNRLRSIKEDSAFVADIATRYGLPLVANERCGSWYIDPKQKAASAYFKSTDGHMGQWQFSKRRLNLHLLDLIGRHNGCIIVDSTRRGKRMPDALSKTIPIWCCVLNRALFPDLSECHKLHVPPNVVSDSEASQIESRVPALLVSFLELGLDLASLRAKLQHPLRPIWRTQDDAFLDDIASTDLRAGFDSFHPVVCCTSSRRVAGAEMSEGGYIQGAGDDTENWAHGLTAPLFWQHADTLLATPESDLPGLISSLLANNAAKIGQEPGSEGGGLASVNPLNARLSVGTLAVKRDALGPHICLVRIVPASTDQNSWIKSASELEIGIGKHKLASRNLRRTLPFICDFVARFLASHDEDAAEQGKLVVTCESGRDLSVGVALALDCWCFADDGTLRPKGDGTAVVFSKTTIRVRLSRIMTAMPEANPSRTTLQSVNSFLMDWQR</sequence>
<feature type="domain" description="Rit1 N-terminal" evidence="2">
    <location>
        <begin position="26"/>
        <end position="288"/>
    </location>
</feature>
<proteinExistence type="predicted"/>
<dbReference type="InterPro" id="IPR033449">
    <property type="entry name" value="Rit1_N"/>
</dbReference>
<accession>A0ABR3X1V7</accession>
<name>A0ABR3X1V7_9PEZI</name>
<gene>
    <name evidence="3" type="ORF">VTK73DRAFT_3011</name>
</gene>
<dbReference type="InterPro" id="IPR007306">
    <property type="entry name" value="Rit1"/>
</dbReference>
<comment type="caution">
    <text evidence="3">The sequence shown here is derived from an EMBL/GenBank/DDBJ whole genome shotgun (WGS) entry which is preliminary data.</text>
</comment>
<dbReference type="Pfam" id="PF17184">
    <property type="entry name" value="Rit1_C"/>
    <property type="match status" value="1"/>
</dbReference>
<dbReference type="Proteomes" id="UP001586593">
    <property type="component" value="Unassembled WGS sequence"/>
</dbReference>
<protein>
    <recommendedName>
        <fullName evidence="5">Initiator tRNA phosphoribosyl transferase</fullName>
    </recommendedName>
</protein>